<keyword evidence="9" id="KW-1185">Reference proteome</keyword>
<dbReference type="InterPro" id="IPR017972">
    <property type="entry name" value="Cyt_P450_CS"/>
</dbReference>
<keyword evidence="5 7" id="KW-0408">Iron</keyword>
<protein>
    <submittedName>
        <fullName evidence="8">Cytochrome P450</fullName>
    </submittedName>
</protein>
<dbReference type="GO" id="GO:0005506">
    <property type="term" value="F:iron ion binding"/>
    <property type="evidence" value="ECO:0007669"/>
    <property type="project" value="InterPro"/>
</dbReference>
<dbReference type="RefSeq" id="WP_184940575.1">
    <property type="nucleotide sequence ID" value="NZ_JACHJV010000001.1"/>
</dbReference>
<dbReference type="SUPFAM" id="SSF48264">
    <property type="entry name" value="Cytochrome P450"/>
    <property type="match status" value="1"/>
</dbReference>
<evidence type="ECO:0000313" key="9">
    <source>
        <dbReference type="Proteomes" id="UP000540506"/>
    </source>
</evidence>
<dbReference type="PANTHER" id="PTHR46696:SF1">
    <property type="entry name" value="CYTOCHROME P450 YJIB-RELATED"/>
    <property type="match status" value="1"/>
</dbReference>
<evidence type="ECO:0000256" key="7">
    <source>
        <dbReference type="RuleBase" id="RU000461"/>
    </source>
</evidence>
<dbReference type="EMBL" id="JACHJV010000001">
    <property type="protein sequence ID" value="MBB4926856.1"/>
    <property type="molecule type" value="Genomic_DNA"/>
</dbReference>
<gene>
    <name evidence="8" type="ORF">FHR34_005849</name>
</gene>
<dbReference type="PRINTS" id="PR00385">
    <property type="entry name" value="P450"/>
</dbReference>
<evidence type="ECO:0000256" key="3">
    <source>
        <dbReference type="ARBA" id="ARBA00022723"/>
    </source>
</evidence>
<dbReference type="AlphaFoldDB" id="A0A7W7R7L1"/>
<dbReference type="CDD" id="cd11030">
    <property type="entry name" value="CYP105-like"/>
    <property type="match status" value="1"/>
</dbReference>
<keyword evidence="2 7" id="KW-0349">Heme</keyword>
<evidence type="ECO:0000256" key="5">
    <source>
        <dbReference type="ARBA" id="ARBA00023004"/>
    </source>
</evidence>
<sequence>MSEAISYEEAWARTDKFDPPAIFDELRKERPLARMVYPDGHVGWIATSHELVRQVLSDPRFSHNLEIGHFPVTKYGGPVPQFPAMPGMFIHMDPPEQTRLRRLLTGEFTVRRISQLTPHVEAVAAEQIAVMREHGSSADLVETFVNPLVLRVLSGLVGLPYSERDKFAEAPGIMNDPFGDAQVSMATFQQVGAFINENIERRRTQPEDDIISRLIATGELSGEELGNITALLLFAGYETTESALAVGVFALLQHPEQLAALRADLSKVDDAVEEILRYITINQYETFRTALEDVELGGEFVKKGETVTVSLPAANRDPAKFGCPAALDLDRDTAGHVAFGYGVHQCVGQNLARLELRVGLRALLEAFPDLRLAVAADDVPLRTQGSVFAVKSLPVSW</sequence>
<dbReference type="Proteomes" id="UP000540506">
    <property type="component" value="Unassembled WGS sequence"/>
</dbReference>
<organism evidence="8 9">
    <name type="scientific">Kitasatospora kifunensis</name>
    <name type="common">Streptomyces kifunensis</name>
    <dbReference type="NCBI Taxonomy" id="58351"/>
    <lineage>
        <taxon>Bacteria</taxon>
        <taxon>Bacillati</taxon>
        <taxon>Actinomycetota</taxon>
        <taxon>Actinomycetes</taxon>
        <taxon>Kitasatosporales</taxon>
        <taxon>Streptomycetaceae</taxon>
        <taxon>Kitasatospora</taxon>
    </lineage>
</organism>
<evidence type="ECO:0000256" key="1">
    <source>
        <dbReference type="ARBA" id="ARBA00010617"/>
    </source>
</evidence>
<dbReference type="GO" id="GO:0020037">
    <property type="term" value="F:heme binding"/>
    <property type="evidence" value="ECO:0007669"/>
    <property type="project" value="InterPro"/>
</dbReference>
<keyword evidence="4 7" id="KW-0560">Oxidoreductase</keyword>
<evidence type="ECO:0000256" key="6">
    <source>
        <dbReference type="ARBA" id="ARBA00023033"/>
    </source>
</evidence>
<dbReference type="PANTHER" id="PTHR46696">
    <property type="entry name" value="P450, PUTATIVE (EUROFUNG)-RELATED"/>
    <property type="match status" value="1"/>
</dbReference>
<evidence type="ECO:0000313" key="8">
    <source>
        <dbReference type="EMBL" id="MBB4926856.1"/>
    </source>
</evidence>
<dbReference type="GO" id="GO:0004497">
    <property type="term" value="F:monooxygenase activity"/>
    <property type="evidence" value="ECO:0007669"/>
    <property type="project" value="UniProtKB-KW"/>
</dbReference>
<dbReference type="InterPro" id="IPR036396">
    <property type="entry name" value="Cyt_P450_sf"/>
</dbReference>
<comment type="similarity">
    <text evidence="1 7">Belongs to the cytochrome P450 family.</text>
</comment>
<keyword evidence="3 7" id="KW-0479">Metal-binding</keyword>
<dbReference type="Gene3D" id="1.10.630.10">
    <property type="entry name" value="Cytochrome P450"/>
    <property type="match status" value="1"/>
</dbReference>
<accession>A0A7W7R7L1</accession>
<dbReference type="InterPro" id="IPR002397">
    <property type="entry name" value="Cyt_P450_B"/>
</dbReference>
<dbReference type="Pfam" id="PF00067">
    <property type="entry name" value="p450"/>
    <property type="match status" value="1"/>
</dbReference>
<dbReference type="InterPro" id="IPR001128">
    <property type="entry name" value="Cyt_P450"/>
</dbReference>
<comment type="caution">
    <text evidence="8">The sequence shown here is derived from an EMBL/GenBank/DDBJ whole genome shotgun (WGS) entry which is preliminary data.</text>
</comment>
<dbReference type="PROSITE" id="PS00086">
    <property type="entry name" value="CYTOCHROME_P450"/>
    <property type="match status" value="1"/>
</dbReference>
<dbReference type="FunFam" id="1.10.630.10:FF:000018">
    <property type="entry name" value="Cytochrome P450 monooxygenase"/>
    <property type="match status" value="1"/>
</dbReference>
<evidence type="ECO:0000256" key="2">
    <source>
        <dbReference type="ARBA" id="ARBA00022617"/>
    </source>
</evidence>
<evidence type="ECO:0000256" key="4">
    <source>
        <dbReference type="ARBA" id="ARBA00023002"/>
    </source>
</evidence>
<proteinExistence type="inferred from homology"/>
<name>A0A7W7R7L1_KITKI</name>
<dbReference type="PRINTS" id="PR00359">
    <property type="entry name" value="BP450"/>
</dbReference>
<keyword evidence="6 7" id="KW-0503">Monooxygenase</keyword>
<reference evidence="8 9" key="1">
    <citation type="submission" date="2020-08" db="EMBL/GenBank/DDBJ databases">
        <title>Sequencing the genomes of 1000 actinobacteria strains.</title>
        <authorList>
            <person name="Klenk H.-P."/>
        </authorList>
    </citation>
    <scope>NUCLEOTIDE SEQUENCE [LARGE SCALE GENOMIC DNA]</scope>
    <source>
        <strain evidence="8 9">DSM 41654</strain>
    </source>
</reference>
<dbReference type="GO" id="GO:0016705">
    <property type="term" value="F:oxidoreductase activity, acting on paired donors, with incorporation or reduction of molecular oxygen"/>
    <property type="evidence" value="ECO:0007669"/>
    <property type="project" value="InterPro"/>
</dbReference>